<feature type="signal peptide" evidence="2">
    <location>
        <begin position="1"/>
        <end position="22"/>
    </location>
</feature>
<feature type="region of interest" description="Disordered" evidence="1">
    <location>
        <begin position="731"/>
        <end position="795"/>
    </location>
</feature>
<name>R3K6X6_ENTFL</name>
<evidence type="ECO:0008006" key="5">
    <source>
        <dbReference type="Google" id="ProtNLM"/>
    </source>
</evidence>
<gene>
    <name evidence="3" type="ORF">WOU_02901</name>
</gene>
<dbReference type="EMBL" id="ASDZ01000036">
    <property type="protein sequence ID" value="EOK09425.1"/>
    <property type="molecule type" value="Genomic_DNA"/>
</dbReference>
<feature type="compositionally biased region" description="Low complexity" evidence="1">
    <location>
        <begin position="50"/>
        <end position="61"/>
    </location>
</feature>
<evidence type="ECO:0000256" key="1">
    <source>
        <dbReference type="SAM" id="MobiDB-lite"/>
    </source>
</evidence>
<feature type="region of interest" description="Disordered" evidence="1">
    <location>
        <begin position="36"/>
        <end position="100"/>
    </location>
</feature>
<protein>
    <recommendedName>
        <fullName evidence="5">WxL domain-containing protein</fullName>
    </recommendedName>
</protein>
<evidence type="ECO:0000313" key="3">
    <source>
        <dbReference type="EMBL" id="EOK09425.1"/>
    </source>
</evidence>
<dbReference type="PATRIC" id="fig|1169311.3.peg.2866"/>
<sequence length="1380" mass="154296">MKQTKWQRLAAIGLCGSLLVNAFSGVTAVAETVTIESSPTAESSAKEETQASSETQETTTETSREEVTKETEKQAEVAVEKKEAPPVKAEQKEAEAQQEVQLTPQLPVQIQNRAIGVKEGKKVSELSTWFESEANSFPAQNQSYVVPESRFSINIASEDKTSLNMEDFQLTSEMGLDRWRASTNLSGFVSPGDQTIPVSNVPTTTGLDILIPSQTLNVNYLHYWSDMIVYYLKDPVLTVPKYIDTIEVANSGIFNRYEIYSYFEYPYNIKLVKTNNSYTLQQPIYHVWNKRYLASFAAELRTTYEKKHVALTYVAAQQDIDLTTTYKKITENFVDATGAKITPPTGFTQGQQTSITSNDFTYTSAKALPDTYKAGGKTYKFKGWYKGTDQTKMKTTKTPSYAVTYDDQDDMTAVYEVDTGKDYNFPSKTVNFQFIDEAGTIISPTPFTITTDLQQEINSTYTKLGSITGINSGNTKRVTIPAKTIRADVSLGGVNNYGTTNTRITIPKFYENIFVYTGSAYTQATLNRYSTADNTLIGNPTSNAPLYYGLNKMTTTQFKVSEYDSTTTIPEQSEYLYNRLYVSGASRLFNSYVTPVGTIYYQLTNRKVTENFVDASGAKITPPTGFTQGNKVVIDSENFTYTSAKALPDTYTVGDKNYKFKGWYKGTDQTALKTTKTPSYAVTYLSEWYIERRDDMKQTKWQRLAAIGLCGSLLVNAFSGVTAVAETVTIESSPTAESSAKEETQASSETQETTTETSREEVTKETEKQAEVAVEKKEAPPVKAEQKEAEAQQEVQLTPQLPVQIQNRAIGVKEGKKVSELSTWFESEANSFPAQNQSYVVPESRFSINIASEDKTSLNMEDFQLTSEMGLDRWRASTNLSGFVSPGDQTIPVSNVPTTTGLDILIPSQTLNVNYLHYWSDMIVYYLKDPVLTVPKYIDTIEVANSGIFNRYEIYSYFEYPYNIKLVKTNNSYTLQQPIYHVWNKRYLASFAAELRTTYEKKHVALTYVAAQQDIDLTTTYKKITENFVDATGAKITPPTGFTQGQQTSITSNDFTYTSAKALPDTYKAGGKTYKFKGWYKGTDQTKMKTTKTPSYAVTYDDKDDMTAVYEEVQEITVHPGFYAEFVDEQGQAFTNPLTLSGNYTEFFRKTATSPFEATGSLYPMVGSKEATVANRYKVETKQNVLIPNDYELFSDLPTGVLNKGFALNNFDSTNELKYVDKVEATTKTITLYDYETISDIGTNLLSDSATTSFTSFETVFNRETNNTFSVKARWGQSGLTRDVLPSLLFLTSANSQPRLFGFDGTSDYKQTINYKVTRKQVTENFVDAAGAKITPPTGFTQGKQTPMTSNSFKYTAARALPASYSAGGKAYYFPRLVQR</sequence>
<comment type="caution">
    <text evidence="3">The sequence shown here is derived from an EMBL/GenBank/DDBJ whole genome shotgun (WGS) entry which is preliminary data.</text>
</comment>
<dbReference type="HOGENOM" id="CLU_255638_0_0_9"/>
<feature type="compositionally biased region" description="Low complexity" evidence="1">
    <location>
        <begin position="745"/>
        <end position="756"/>
    </location>
</feature>
<feature type="chain" id="PRO_5038871204" description="WxL domain-containing protein" evidence="2">
    <location>
        <begin position="23"/>
        <end position="1380"/>
    </location>
</feature>
<accession>R3K6X6</accession>
<evidence type="ECO:0000256" key="2">
    <source>
        <dbReference type="SAM" id="SignalP"/>
    </source>
</evidence>
<keyword evidence="2" id="KW-0732">Signal</keyword>
<dbReference type="RefSeq" id="WP_010829118.1">
    <property type="nucleotide sequence ID" value="NZ_KB944868.1"/>
</dbReference>
<proteinExistence type="predicted"/>
<evidence type="ECO:0000313" key="4">
    <source>
        <dbReference type="Proteomes" id="UP000013638"/>
    </source>
</evidence>
<reference evidence="3 4" key="1">
    <citation type="submission" date="2013-02" db="EMBL/GenBank/DDBJ databases">
        <title>The Genome Sequence of Enterococcus faecalis ATCC_6055.</title>
        <authorList>
            <consortium name="The Broad Institute Genome Sequencing Platform"/>
            <consortium name="The Broad Institute Genome Sequencing Center for Infectious Disease"/>
            <person name="Earl A.M."/>
            <person name="Gilmore M.S."/>
            <person name="Lebreton F."/>
            <person name="Walker B."/>
            <person name="Young S.K."/>
            <person name="Zeng Q."/>
            <person name="Gargeya S."/>
            <person name="Fitzgerald M."/>
            <person name="Haas B."/>
            <person name="Abouelleil A."/>
            <person name="Alvarado L."/>
            <person name="Arachchi H.M."/>
            <person name="Berlin A.M."/>
            <person name="Chapman S.B."/>
            <person name="Dewar J."/>
            <person name="Goldberg J."/>
            <person name="Griggs A."/>
            <person name="Gujja S."/>
            <person name="Hansen M."/>
            <person name="Howarth C."/>
            <person name="Imamovic A."/>
            <person name="Larimer J."/>
            <person name="McCowan C."/>
            <person name="Murphy C."/>
            <person name="Neiman D."/>
            <person name="Pearson M."/>
            <person name="Priest M."/>
            <person name="Roberts A."/>
            <person name="Saif S."/>
            <person name="Shea T."/>
            <person name="Sisk P."/>
            <person name="Sykes S."/>
            <person name="Wortman J."/>
            <person name="Nusbaum C."/>
            <person name="Birren B."/>
        </authorList>
    </citation>
    <scope>NUCLEOTIDE SEQUENCE [LARGE SCALE GENOMIC DNA]</scope>
    <source>
        <strain evidence="3 4">ATCC 6055</strain>
    </source>
</reference>
<feature type="compositionally biased region" description="Basic and acidic residues" evidence="1">
    <location>
        <begin position="757"/>
        <end position="790"/>
    </location>
</feature>
<feature type="compositionally biased region" description="Basic and acidic residues" evidence="1">
    <location>
        <begin position="62"/>
        <end position="95"/>
    </location>
</feature>
<dbReference type="Proteomes" id="UP000013638">
    <property type="component" value="Unassembled WGS sequence"/>
</dbReference>
<organism evidence="3 4">
    <name type="scientific">Enterococcus faecalis ATCC 6055</name>
    <dbReference type="NCBI Taxonomy" id="1169311"/>
    <lineage>
        <taxon>Bacteria</taxon>
        <taxon>Bacillati</taxon>
        <taxon>Bacillota</taxon>
        <taxon>Bacilli</taxon>
        <taxon>Lactobacillales</taxon>
        <taxon>Enterococcaceae</taxon>
        <taxon>Enterococcus</taxon>
    </lineage>
</organism>